<protein>
    <recommendedName>
        <fullName evidence="4">Teneurin-like YD-shell domain-containing protein</fullName>
    </recommendedName>
</protein>
<organism evidence="5 6">
    <name type="scientific">Dyella monticola</name>
    <dbReference type="NCBI Taxonomy" id="1927958"/>
    <lineage>
        <taxon>Bacteria</taxon>
        <taxon>Pseudomonadati</taxon>
        <taxon>Pseudomonadota</taxon>
        <taxon>Gammaproteobacteria</taxon>
        <taxon>Lysobacterales</taxon>
        <taxon>Rhodanobacteraceae</taxon>
        <taxon>Dyella</taxon>
    </lineage>
</organism>
<feature type="region of interest" description="Disordered" evidence="2">
    <location>
        <begin position="299"/>
        <end position="328"/>
    </location>
</feature>
<evidence type="ECO:0000313" key="5">
    <source>
        <dbReference type="EMBL" id="RDS81201.1"/>
    </source>
</evidence>
<dbReference type="EMBL" id="QRBE01000006">
    <property type="protein sequence ID" value="RDS81201.1"/>
    <property type="molecule type" value="Genomic_DNA"/>
</dbReference>
<keyword evidence="3" id="KW-0732">Signal</keyword>
<name>A0A370WYV5_9GAMM</name>
<comment type="caution">
    <text evidence="5">The sequence shown here is derived from an EMBL/GenBank/DDBJ whole genome shotgun (WGS) entry which is preliminary data.</text>
</comment>
<evidence type="ECO:0000256" key="3">
    <source>
        <dbReference type="SAM" id="SignalP"/>
    </source>
</evidence>
<evidence type="ECO:0000256" key="2">
    <source>
        <dbReference type="SAM" id="MobiDB-lite"/>
    </source>
</evidence>
<evidence type="ECO:0000256" key="1">
    <source>
        <dbReference type="ARBA" id="ARBA00022737"/>
    </source>
</evidence>
<feature type="chain" id="PRO_5016844760" description="Teneurin-like YD-shell domain-containing protein" evidence="3">
    <location>
        <begin position="36"/>
        <end position="498"/>
    </location>
</feature>
<evidence type="ECO:0000259" key="4">
    <source>
        <dbReference type="Pfam" id="PF25023"/>
    </source>
</evidence>
<dbReference type="PANTHER" id="PTHR32305">
    <property type="match status" value="1"/>
</dbReference>
<dbReference type="InterPro" id="IPR056823">
    <property type="entry name" value="TEN-like_YD-shell"/>
</dbReference>
<dbReference type="AlphaFoldDB" id="A0A370WYV5"/>
<dbReference type="InterPro" id="IPR050708">
    <property type="entry name" value="T6SS_VgrG/RHS"/>
</dbReference>
<dbReference type="Proteomes" id="UP000254258">
    <property type="component" value="Unassembled WGS sequence"/>
</dbReference>
<accession>A0A370WYV5</accession>
<keyword evidence="6" id="KW-1185">Reference proteome</keyword>
<feature type="signal peptide" evidence="3">
    <location>
        <begin position="1"/>
        <end position="35"/>
    </location>
</feature>
<dbReference type="InterPro" id="IPR022385">
    <property type="entry name" value="Rhs_assc_core"/>
</dbReference>
<reference evidence="5 6" key="1">
    <citation type="submission" date="2018-07" db="EMBL/GenBank/DDBJ databases">
        <title>Dyella monticola sp. nov. and Dyella psychrodurans sp. nov. isolated from monsoon evergreen broad-leaved forest soil of Dinghu Mountain, China.</title>
        <authorList>
            <person name="Gao Z."/>
            <person name="Qiu L."/>
        </authorList>
    </citation>
    <scope>NUCLEOTIDE SEQUENCE [LARGE SCALE GENOMIC DNA]</scope>
    <source>
        <strain evidence="5 6">4G-K06</strain>
    </source>
</reference>
<sequence length="498" mass="52619">MTSPGRGVRIVRMSKKGLCALVLALCVWSIRPACAQTYATLGNVDGVVGDGTGAITLRGWACWQGYVLHRYSPQLKLYVGGEAGQGGTELGIYQVDQPSEQAVEDTCRNQNPNNRFVIGLSIAVRQQYGGQRLYVYAQTLAVPEGGYVLLQGSGQYTVPAAPAVSDSVYYIHTDRLGSNVIMTDANANVVAKTDYKAYGAAADNGNKAEAPGFIGQYEDPLTGLTYMQARYYDADLGRFISVDPIAARTGDMFNFNRYAYAANNPMNLTDPTGLDYCQGFVNGVAAGIGYCGDNPGSIGSGGPRDSNRGGAIGGPGEGGGGSIPTEDPVNVTANRPPDIERQEFFGFSLNPQYVTAYRMPNQISCGTVLPDGSTVGDRVTALSHTINDAAQITSTPYGPSMSQTRGYSPLSVPSIVYSQTNFKIMFRGQGNAAFLGDAGNFAYAAVAANIGVPLFVTEMVAGGYALWAGHRDTGGPFWMDASATRQVPAGYSAACNVY</sequence>
<dbReference type="NCBIfam" id="TIGR03696">
    <property type="entry name" value="Rhs_assc_core"/>
    <property type="match status" value="1"/>
</dbReference>
<dbReference type="Pfam" id="PF25023">
    <property type="entry name" value="TEN_YD-shell"/>
    <property type="match status" value="1"/>
</dbReference>
<feature type="domain" description="Teneurin-like YD-shell" evidence="4">
    <location>
        <begin position="165"/>
        <end position="266"/>
    </location>
</feature>
<evidence type="ECO:0000313" key="6">
    <source>
        <dbReference type="Proteomes" id="UP000254258"/>
    </source>
</evidence>
<feature type="compositionally biased region" description="Gly residues" evidence="2">
    <location>
        <begin position="310"/>
        <end position="322"/>
    </location>
</feature>
<keyword evidence="1" id="KW-0677">Repeat</keyword>
<dbReference type="Gene3D" id="2.180.10.10">
    <property type="entry name" value="RHS repeat-associated core"/>
    <property type="match status" value="1"/>
</dbReference>
<proteinExistence type="predicted"/>
<gene>
    <name evidence="5" type="ORF">DWU98_11725</name>
</gene>
<dbReference type="PANTHER" id="PTHR32305:SF15">
    <property type="entry name" value="PROTEIN RHSA-RELATED"/>
    <property type="match status" value="1"/>
</dbReference>